<dbReference type="InterPro" id="IPR043003">
    <property type="entry name" value="FANCL_d3_sf"/>
</dbReference>
<protein>
    <recommendedName>
        <fullName evidence="7">RING-type domain-containing protein</fullName>
    </recommendedName>
</protein>
<dbReference type="InterPro" id="IPR043898">
    <property type="entry name" value="FANCL_d2"/>
</dbReference>
<dbReference type="AlphaFoldDB" id="A0A150G513"/>
<dbReference type="GO" id="GO:0061630">
    <property type="term" value="F:ubiquitin protein ligase activity"/>
    <property type="evidence" value="ECO:0007669"/>
    <property type="project" value="TreeGrafter"/>
</dbReference>
<dbReference type="InterPro" id="IPR044037">
    <property type="entry name" value="FANCL_d3"/>
</dbReference>
<dbReference type="Gene3D" id="3.30.40.10">
    <property type="entry name" value="Zinc/RING finger domain, C3HC4 (zinc finger)"/>
    <property type="match status" value="1"/>
</dbReference>
<dbReference type="Gene3D" id="3.10.110.10">
    <property type="entry name" value="Ubiquitin Conjugating Enzyme"/>
    <property type="match status" value="1"/>
</dbReference>
<evidence type="ECO:0000259" key="2">
    <source>
        <dbReference type="Pfam" id="PF11793"/>
    </source>
</evidence>
<evidence type="ECO:0008006" key="7">
    <source>
        <dbReference type="Google" id="ProtNLM"/>
    </source>
</evidence>
<evidence type="ECO:0000259" key="4">
    <source>
        <dbReference type="Pfam" id="PF18891"/>
    </source>
</evidence>
<feature type="domain" description="FANCL C-terminal" evidence="2">
    <location>
        <begin position="424"/>
        <end position="515"/>
    </location>
</feature>
<gene>
    <name evidence="5" type="ORF">GPECTOR_64g119</name>
</gene>
<dbReference type="SMART" id="SM01197">
    <property type="entry name" value="FANCL_C"/>
    <property type="match status" value="1"/>
</dbReference>
<organism evidence="5 6">
    <name type="scientific">Gonium pectorale</name>
    <name type="common">Green alga</name>
    <dbReference type="NCBI Taxonomy" id="33097"/>
    <lineage>
        <taxon>Eukaryota</taxon>
        <taxon>Viridiplantae</taxon>
        <taxon>Chlorophyta</taxon>
        <taxon>core chlorophytes</taxon>
        <taxon>Chlorophyceae</taxon>
        <taxon>CS clade</taxon>
        <taxon>Chlamydomonadales</taxon>
        <taxon>Volvocaceae</taxon>
        <taxon>Gonium</taxon>
    </lineage>
</organism>
<comment type="caution">
    <text evidence="5">The sequence shown here is derived from an EMBL/GenBank/DDBJ whole genome shotgun (WGS) entry which is preliminary data.</text>
</comment>
<dbReference type="PANTHER" id="PTHR13206">
    <property type="entry name" value="UBIQUITIN LIGASE PROTEIN PHF9 FANCONI ANEMIA GROUP L PROTEIN"/>
    <property type="match status" value="1"/>
</dbReference>
<feature type="region of interest" description="Disordered" evidence="1">
    <location>
        <begin position="231"/>
        <end position="253"/>
    </location>
</feature>
<feature type="domain" description="FANCL UBC-like" evidence="4">
    <location>
        <begin position="274"/>
        <end position="379"/>
    </location>
</feature>
<feature type="compositionally biased region" description="Low complexity" evidence="1">
    <location>
        <begin position="401"/>
        <end position="411"/>
    </location>
</feature>
<feature type="compositionally biased region" description="Gly residues" evidence="1">
    <location>
        <begin position="388"/>
        <end position="400"/>
    </location>
</feature>
<evidence type="ECO:0000313" key="6">
    <source>
        <dbReference type="Proteomes" id="UP000075714"/>
    </source>
</evidence>
<name>A0A150G513_GONPE</name>
<dbReference type="Pfam" id="PF18891">
    <property type="entry name" value="FANCL_d3"/>
    <property type="match status" value="1"/>
</dbReference>
<dbReference type="OrthoDB" id="10263265at2759"/>
<proteinExistence type="predicted"/>
<dbReference type="Proteomes" id="UP000075714">
    <property type="component" value="Unassembled WGS sequence"/>
</dbReference>
<dbReference type="InterPro" id="IPR026850">
    <property type="entry name" value="FANCL_C"/>
</dbReference>
<dbReference type="Pfam" id="PF18890">
    <property type="entry name" value="FANCL_d2"/>
    <property type="match status" value="1"/>
</dbReference>
<feature type="region of interest" description="Disordered" evidence="1">
    <location>
        <begin position="377"/>
        <end position="415"/>
    </location>
</feature>
<dbReference type="CDD" id="cd23831">
    <property type="entry name" value="DRWD-N_FANCL"/>
    <property type="match status" value="1"/>
</dbReference>
<dbReference type="Gene3D" id="3.10.110.20">
    <property type="entry name" value="RWD domain-like"/>
    <property type="match status" value="1"/>
</dbReference>
<dbReference type="CDD" id="cd23832">
    <property type="entry name" value="DRWD-C_FANCL"/>
    <property type="match status" value="1"/>
</dbReference>
<dbReference type="InterPro" id="IPR016135">
    <property type="entry name" value="UBQ-conjugating_enzyme/RWD"/>
</dbReference>
<dbReference type="EMBL" id="LSYV01000065">
    <property type="protein sequence ID" value="KXZ44625.1"/>
    <property type="molecule type" value="Genomic_DNA"/>
</dbReference>
<evidence type="ECO:0000313" key="5">
    <source>
        <dbReference type="EMBL" id="KXZ44625.1"/>
    </source>
</evidence>
<evidence type="ECO:0000259" key="3">
    <source>
        <dbReference type="Pfam" id="PF18890"/>
    </source>
</evidence>
<dbReference type="InterPro" id="IPR026848">
    <property type="entry name" value="Fancl"/>
</dbReference>
<dbReference type="Pfam" id="PF11793">
    <property type="entry name" value="FANCL_C"/>
    <property type="match status" value="1"/>
</dbReference>
<sequence length="516" mass="51590">MLPQPEPPGPTPVLPGVDPLTGSTSCASLAAAPSLEALVGGAGSLNVVCARLRSAPSVASFLADLQDVLERLAFSNGAGPGPGSGAGGGRPAPHGALSAASCAAASASLRLMQLLLRDLDALGWGCLEELEQDAARLTLLHVDAAGRQHRLRLSLPPAYPAAPPAAATDLPVPFTFGWSPPAPATAAGWSAPDTATRCTGGLHDGGGGTGGGAAGGWGGGGYGERADADWRRGAAAAAQRQQRPHRGAGGGGGACSSVADVYWAFTESVSRLQPLWSRLDELDATVRVLDPPPGSSCGGRHLFAPSRRLALGGPASLQLRLDPTDPAGPPAHGGVAFLGPPEAVAALREGFFGRLHLWSRERSIADNLQELLGQALPQPAGSRDQGAGAAGGGGSSGLGGASTASGAADAGAEGEGEDDALLSECAICRCYLLEVEAEDGDEGEEEGHKEEGGAGGAGGGGRGLVPEVVCPTPACGLPFHAPCLAEWLRSLPDTRASFSSLFGRCPFCSSPITVRA</sequence>
<feature type="domain" description="FANCL UBC-like" evidence="3">
    <location>
        <begin position="115"/>
        <end position="180"/>
    </location>
</feature>
<evidence type="ECO:0000256" key="1">
    <source>
        <dbReference type="SAM" id="MobiDB-lite"/>
    </source>
</evidence>
<reference evidence="6" key="1">
    <citation type="journal article" date="2016" name="Nat. Commun.">
        <title>The Gonium pectorale genome demonstrates co-option of cell cycle regulation during the evolution of multicellularity.</title>
        <authorList>
            <person name="Hanschen E.R."/>
            <person name="Marriage T.N."/>
            <person name="Ferris P.J."/>
            <person name="Hamaji T."/>
            <person name="Toyoda A."/>
            <person name="Fujiyama A."/>
            <person name="Neme R."/>
            <person name="Noguchi H."/>
            <person name="Minakuchi Y."/>
            <person name="Suzuki M."/>
            <person name="Kawai-Toyooka H."/>
            <person name="Smith D.R."/>
            <person name="Sparks H."/>
            <person name="Anderson J."/>
            <person name="Bakaric R."/>
            <person name="Luria V."/>
            <person name="Karger A."/>
            <person name="Kirschner M.W."/>
            <person name="Durand P.M."/>
            <person name="Michod R.E."/>
            <person name="Nozaki H."/>
            <person name="Olson B.J."/>
        </authorList>
    </citation>
    <scope>NUCLEOTIDE SEQUENCE [LARGE SCALE GENOMIC DNA]</scope>
    <source>
        <strain evidence="6">NIES-2863</strain>
    </source>
</reference>
<dbReference type="GO" id="GO:0006513">
    <property type="term" value="P:protein monoubiquitination"/>
    <property type="evidence" value="ECO:0007669"/>
    <property type="project" value="TreeGrafter"/>
</dbReference>
<dbReference type="GO" id="GO:0036297">
    <property type="term" value="P:interstrand cross-link repair"/>
    <property type="evidence" value="ECO:0007669"/>
    <property type="project" value="InterPro"/>
</dbReference>
<accession>A0A150G513</accession>
<dbReference type="STRING" id="33097.A0A150G513"/>
<dbReference type="PANTHER" id="PTHR13206:SF0">
    <property type="entry name" value="E3 UBIQUITIN-PROTEIN LIGASE FANCL"/>
    <property type="match status" value="1"/>
</dbReference>
<dbReference type="GO" id="GO:0043240">
    <property type="term" value="C:Fanconi anaemia nuclear complex"/>
    <property type="evidence" value="ECO:0007669"/>
    <property type="project" value="InterPro"/>
</dbReference>
<dbReference type="InterPro" id="IPR013083">
    <property type="entry name" value="Znf_RING/FYVE/PHD"/>
</dbReference>
<keyword evidence="6" id="KW-1185">Reference proteome</keyword>
<feature type="region of interest" description="Disordered" evidence="1">
    <location>
        <begin position="439"/>
        <end position="460"/>
    </location>
</feature>